<accession>A0AAV9HXI3</accession>
<reference evidence="2" key="2">
    <citation type="submission" date="2023-06" db="EMBL/GenBank/DDBJ databases">
        <authorList>
            <consortium name="Lawrence Berkeley National Laboratory"/>
            <person name="Mondo S.J."/>
            <person name="Hensen N."/>
            <person name="Bonometti L."/>
            <person name="Westerberg I."/>
            <person name="Brannstrom I.O."/>
            <person name="Guillou S."/>
            <person name="Cros-Aarteil S."/>
            <person name="Calhoun S."/>
            <person name="Haridas S."/>
            <person name="Kuo A."/>
            <person name="Pangilinan J."/>
            <person name="Riley R."/>
            <person name="Labutti K."/>
            <person name="Andreopoulos B."/>
            <person name="Lipzen A."/>
            <person name="Chen C."/>
            <person name="Yanf M."/>
            <person name="Daum C."/>
            <person name="Ng V."/>
            <person name="Clum A."/>
            <person name="Steindorff A."/>
            <person name="Ohm R."/>
            <person name="Martin F."/>
            <person name="Silar P."/>
            <person name="Natvig D."/>
            <person name="Lalanne C."/>
            <person name="Gautier V."/>
            <person name="Ament-Velasquez S.L."/>
            <person name="Kruys A."/>
            <person name="Hutchinson M.I."/>
            <person name="Powell A.J."/>
            <person name="Barry K."/>
            <person name="Miller A.N."/>
            <person name="Grigoriev I.V."/>
            <person name="Debuchy R."/>
            <person name="Gladieux P."/>
            <person name="Thoren M.H."/>
            <person name="Johannesson H."/>
        </authorList>
    </citation>
    <scope>NUCLEOTIDE SEQUENCE</scope>
    <source>
        <strain evidence="2">PSN324</strain>
    </source>
</reference>
<name>A0AAV9HXI3_9PEZI</name>
<gene>
    <name evidence="2" type="ORF">QBC42DRAFT_36351</name>
</gene>
<evidence type="ECO:0000256" key="1">
    <source>
        <dbReference type="SAM" id="MobiDB-lite"/>
    </source>
</evidence>
<keyword evidence="3" id="KW-1185">Reference proteome</keyword>
<feature type="compositionally biased region" description="Basic and acidic residues" evidence="1">
    <location>
        <begin position="266"/>
        <end position="281"/>
    </location>
</feature>
<feature type="compositionally biased region" description="Low complexity" evidence="1">
    <location>
        <begin position="300"/>
        <end position="317"/>
    </location>
</feature>
<feature type="compositionally biased region" description="Pro residues" evidence="1">
    <location>
        <begin position="368"/>
        <end position="379"/>
    </location>
</feature>
<dbReference type="AlphaFoldDB" id="A0AAV9HXI3"/>
<evidence type="ECO:0000313" key="2">
    <source>
        <dbReference type="EMBL" id="KAK4464774.1"/>
    </source>
</evidence>
<sequence length="626" mass="70079">MCPVPLAPSRGRAPVQVRDDLYDDALTVYTDSDGESIWSDGNPSVPAFPMSHRQERAPRFRVKKGEDNRQVYEAWNIYYCPDRREYYGGSKVLGFESDHYDTFESCASVVPQPSEQSDLADMHLRAVKDFQDKHRRGWAGRLFRGKAKTYEQNLDERCGKLPERVKQAINTLLLDKGRATSTRYRTRTWTVVSMRQQLFYRFANADFPEVKPQKNRFWKKNKTADRPMLYSVIIQGRETKVCSSEEGITTFQFWDNPWAAVDNAEVRQRNRERRRQQEILREKRRFPSPPSYRSDRERSVSPPSYRSPRSRYASPPSYRERQARPYIRSRSLSPRPIRIRVQRRDRSVDSMTDEWSSPFTRDPFSSVPTPPESYTPPPAVSAYSRPSFPPPPPPPMPHAQPFHHGFPAPPPPPPMMPPPVPFSAPGCKACQTVPACVHHIRMLPCPRPLQATINGIATHPPCNACFGNQGSAIARIPMHFPLPACGPPPSPPPPPPPRPMYIPPPPMPFARPPFAPFTRPSFWAPGPTGVPPLSVASYSSSSVSSASSRSSSRSSSPSPSRGSGWRKPKVQDYNDDLSDTATEISDGDGDGPAAEASQNNGSVVDGENGGQVPELVPVQATSPSVV</sequence>
<feature type="compositionally biased region" description="Pro residues" evidence="1">
    <location>
        <begin position="387"/>
        <end position="398"/>
    </location>
</feature>
<proteinExistence type="predicted"/>
<feature type="region of interest" description="Disordered" evidence="1">
    <location>
        <begin position="535"/>
        <end position="626"/>
    </location>
</feature>
<feature type="compositionally biased region" description="Low complexity" evidence="1">
    <location>
        <begin position="324"/>
        <end position="336"/>
    </location>
</feature>
<feature type="region of interest" description="Disordered" evidence="1">
    <location>
        <begin position="266"/>
        <end position="410"/>
    </location>
</feature>
<evidence type="ECO:0000313" key="3">
    <source>
        <dbReference type="Proteomes" id="UP001321749"/>
    </source>
</evidence>
<organism evidence="2 3">
    <name type="scientific">Cladorrhinum samala</name>
    <dbReference type="NCBI Taxonomy" id="585594"/>
    <lineage>
        <taxon>Eukaryota</taxon>
        <taxon>Fungi</taxon>
        <taxon>Dikarya</taxon>
        <taxon>Ascomycota</taxon>
        <taxon>Pezizomycotina</taxon>
        <taxon>Sordariomycetes</taxon>
        <taxon>Sordariomycetidae</taxon>
        <taxon>Sordariales</taxon>
        <taxon>Podosporaceae</taxon>
        <taxon>Cladorrhinum</taxon>
    </lineage>
</organism>
<dbReference type="EMBL" id="MU864945">
    <property type="protein sequence ID" value="KAK4464774.1"/>
    <property type="molecule type" value="Genomic_DNA"/>
</dbReference>
<dbReference type="Proteomes" id="UP001321749">
    <property type="component" value="Unassembled WGS sequence"/>
</dbReference>
<feature type="compositionally biased region" description="Low complexity" evidence="1">
    <location>
        <begin position="535"/>
        <end position="563"/>
    </location>
</feature>
<reference evidence="2" key="1">
    <citation type="journal article" date="2023" name="Mol. Phylogenet. Evol.">
        <title>Genome-scale phylogeny and comparative genomics of the fungal order Sordariales.</title>
        <authorList>
            <person name="Hensen N."/>
            <person name="Bonometti L."/>
            <person name="Westerberg I."/>
            <person name="Brannstrom I.O."/>
            <person name="Guillou S."/>
            <person name="Cros-Aarteil S."/>
            <person name="Calhoun S."/>
            <person name="Haridas S."/>
            <person name="Kuo A."/>
            <person name="Mondo S."/>
            <person name="Pangilinan J."/>
            <person name="Riley R."/>
            <person name="LaButti K."/>
            <person name="Andreopoulos B."/>
            <person name="Lipzen A."/>
            <person name="Chen C."/>
            <person name="Yan M."/>
            <person name="Daum C."/>
            <person name="Ng V."/>
            <person name="Clum A."/>
            <person name="Steindorff A."/>
            <person name="Ohm R.A."/>
            <person name="Martin F."/>
            <person name="Silar P."/>
            <person name="Natvig D.O."/>
            <person name="Lalanne C."/>
            <person name="Gautier V."/>
            <person name="Ament-Velasquez S.L."/>
            <person name="Kruys A."/>
            <person name="Hutchinson M.I."/>
            <person name="Powell A.J."/>
            <person name="Barry K."/>
            <person name="Miller A.N."/>
            <person name="Grigoriev I.V."/>
            <person name="Debuchy R."/>
            <person name="Gladieux P."/>
            <person name="Hiltunen Thoren M."/>
            <person name="Johannesson H."/>
        </authorList>
    </citation>
    <scope>NUCLEOTIDE SEQUENCE</scope>
    <source>
        <strain evidence="2">PSN324</strain>
    </source>
</reference>
<dbReference type="PRINTS" id="PR01217">
    <property type="entry name" value="PRICHEXTENSN"/>
</dbReference>
<protein>
    <submittedName>
        <fullName evidence="2">Uncharacterized protein</fullName>
    </submittedName>
</protein>
<comment type="caution">
    <text evidence="2">The sequence shown here is derived from an EMBL/GenBank/DDBJ whole genome shotgun (WGS) entry which is preliminary data.</text>
</comment>